<dbReference type="PANTHER" id="PTHR43271:SF1">
    <property type="entry name" value="INNER MEMBRANE TRANSPORT PROTEIN YNFM"/>
    <property type="match status" value="1"/>
</dbReference>
<feature type="transmembrane region" description="Helical" evidence="8">
    <location>
        <begin position="382"/>
        <end position="403"/>
    </location>
</feature>
<dbReference type="PANTHER" id="PTHR43271">
    <property type="entry name" value="BLL2771 PROTEIN"/>
    <property type="match status" value="1"/>
</dbReference>
<feature type="transmembrane region" description="Helical" evidence="8">
    <location>
        <begin position="151"/>
        <end position="172"/>
    </location>
</feature>
<evidence type="ECO:0000256" key="6">
    <source>
        <dbReference type="ARBA" id="ARBA00022989"/>
    </source>
</evidence>
<dbReference type="InterPro" id="IPR020846">
    <property type="entry name" value="MFS_dom"/>
</dbReference>
<keyword evidence="5 8" id="KW-0812">Transmembrane</keyword>
<dbReference type="EMBL" id="AP027732">
    <property type="protein sequence ID" value="BDZ47818.1"/>
    <property type="molecule type" value="Genomic_DNA"/>
</dbReference>
<reference evidence="11" key="1">
    <citation type="journal article" date="2019" name="Int. J. Syst. Evol. Microbiol.">
        <title>The Global Catalogue of Microorganisms (GCM) 10K type strain sequencing project: providing services to taxonomists for standard genome sequencing and annotation.</title>
        <authorList>
            <consortium name="The Broad Institute Genomics Platform"/>
            <consortium name="The Broad Institute Genome Sequencing Center for Infectious Disease"/>
            <person name="Wu L."/>
            <person name="Ma J."/>
        </authorList>
    </citation>
    <scope>NUCLEOTIDE SEQUENCE [LARGE SCALE GENOMIC DNA]</scope>
    <source>
        <strain evidence="11">NBRC 108728</strain>
    </source>
</reference>
<evidence type="ECO:0000313" key="10">
    <source>
        <dbReference type="EMBL" id="BDZ47818.1"/>
    </source>
</evidence>
<protein>
    <submittedName>
        <fullName evidence="10">MFS transporter</fullName>
    </submittedName>
</protein>
<keyword evidence="7 8" id="KW-0472">Membrane</keyword>
<feature type="transmembrane region" description="Helical" evidence="8">
    <location>
        <begin position="355"/>
        <end position="376"/>
    </location>
</feature>
<sequence length="412" mass="42110">MTRAEVIDGSGEWLGHERGSVRYRLLLASLFCVGVATFAQLYSPQAVLASIGRGFGVTASSSALVISASTVGLAIGVLPWAAASDRWGRLRVMSIAVLGATILGLLVPWSPSFPLLLTGRFFEGLMIGGAPAVALAYLGEEVHAKDTARAAGTYVAGTTVGGLAGRIIAGSVANVAGWRLGVFVVALVCGAAAIAFVRLAPRPRRFVRADRGDRAARVSARLGQNLRSPRQLVLYAQGFLLMGGFVALYNFFGFRLTAAPLSVPPAVAEFAFVAYLAGTVTSSRAGALASRFGERRVLLASGLVMLGGVALTVTTELVPVVIGLILATGGFFGAHAVASGWAARDAGGARAQASGLYNLCYYAGSSAFGWLGGLAFDAGGWTGTAVTVIGLVVVALAAAAVGLPRRVVPAVG</sequence>
<dbReference type="Gene3D" id="1.20.1250.20">
    <property type="entry name" value="MFS general substrate transporter like domains"/>
    <property type="match status" value="1"/>
</dbReference>
<organism evidence="10 11">
    <name type="scientific">Frondihabitans sucicola</name>
    <dbReference type="NCBI Taxonomy" id="1268041"/>
    <lineage>
        <taxon>Bacteria</taxon>
        <taxon>Bacillati</taxon>
        <taxon>Actinomycetota</taxon>
        <taxon>Actinomycetes</taxon>
        <taxon>Micrococcales</taxon>
        <taxon>Microbacteriaceae</taxon>
        <taxon>Frondihabitans</taxon>
    </lineage>
</organism>
<feature type="transmembrane region" description="Helical" evidence="8">
    <location>
        <begin position="21"/>
        <end position="42"/>
    </location>
</feature>
<dbReference type="Pfam" id="PF07690">
    <property type="entry name" value="MFS_1"/>
    <property type="match status" value="1"/>
</dbReference>
<dbReference type="CDD" id="cd17324">
    <property type="entry name" value="MFS_NepI_like"/>
    <property type="match status" value="1"/>
</dbReference>
<feature type="transmembrane region" description="Helical" evidence="8">
    <location>
        <begin position="258"/>
        <end position="277"/>
    </location>
</feature>
<evidence type="ECO:0000256" key="5">
    <source>
        <dbReference type="ARBA" id="ARBA00022692"/>
    </source>
</evidence>
<dbReference type="InterPro" id="IPR011701">
    <property type="entry name" value="MFS"/>
</dbReference>
<evidence type="ECO:0000256" key="1">
    <source>
        <dbReference type="ARBA" id="ARBA00004651"/>
    </source>
</evidence>
<dbReference type="Proteomes" id="UP001321486">
    <property type="component" value="Chromosome"/>
</dbReference>
<dbReference type="PROSITE" id="PS50850">
    <property type="entry name" value="MFS"/>
    <property type="match status" value="1"/>
</dbReference>
<evidence type="ECO:0000256" key="8">
    <source>
        <dbReference type="SAM" id="Phobius"/>
    </source>
</evidence>
<dbReference type="RefSeq" id="WP_286344902.1">
    <property type="nucleotide sequence ID" value="NZ_AP027732.1"/>
</dbReference>
<evidence type="ECO:0000259" key="9">
    <source>
        <dbReference type="PROSITE" id="PS50850"/>
    </source>
</evidence>
<feature type="transmembrane region" description="Helical" evidence="8">
    <location>
        <begin position="90"/>
        <end position="109"/>
    </location>
</feature>
<dbReference type="InterPro" id="IPR036259">
    <property type="entry name" value="MFS_trans_sf"/>
</dbReference>
<evidence type="ECO:0000256" key="4">
    <source>
        <dbReference type="ARBA" id="ARBA00022475"/>
    </source>
</evidence>
<keyword evidence="4" id="KW-1003">Cell membrane</keyword>
<evidence type="ECO:0000256" key="3">
    <source>
        <dbReference type="ARBA" id="ARBA00022448"/>
    </source>
</evidence>
<dbReference type="SUPFAM" id="SSF103473">
    <property type="entry name" value="MFS general substrate transporter"/>
    <property type="match status" value="1"/>
</dbReference>
<comment type="similarity">
    <text evidence="2">Belongs to the major facilitator superfamily.</text>
</comment>
<keyword evidence="3" id="KW-0813">Transport</keyword>
<evidence type="ECO:0000256" key="7">
    <source>
        <dbReference type="ARBA" id="ARBA00023136"/>
    </source>
</evidence>
<feature type="transmembrane region" description="Helical" evidence="8">
    <location>
        <begin position="232"/>
        <end position="252"/>
    </location>
</feature>
<name>A0ABM8GHI7_9MICO</name>
<evidence type="ECO:0000313" key="11">
    <source>
        <dbReference type="Proteomes" id="UP001321486"/>
    </source>
</evidence>
<feature type="transmembrane region" description="Helical" evidence="8">
    <location>
        <begin position="297"/>
        <end position="314"/>
    </location>
</feature>
<accession>A0ABM8GHI7</accession>
<gene>
    <name evidence="10" type="ORF">GCM10025867_00590</name>
</gene>
<feature type="transmembrane region" description="Helical" evidence="8">
    <location>
        <begin position="121"/>
        <end position="139"/>
    </location>
</feature>
<evidence type="ECO:0000256" key="2">
    <source>
        <dbReference type="ARBA" id="ARBA00008335"/>
    </source>
</evidence>
<feature type="transmembrane region" description="Helical" evidence="8">
    <location>
        <begin position="320"/>
        <end position="343"/>
    </location>
</feature>
<comment type="subcellular location">
    <subcellularLocation>
        <location evidence="1">Cell membrane</location>
        <topology evidence="1">Multi-pass membrane protein</topology>
    </subcellularLocation>
</comment>
<keyword evidence="11" id="KW-1185">Reference proteome</keyword>
<feature type="transmembrane region" description="Helical" evidence="8">
    <location>
        <begin position="62"/>
        <end position="83"/>
    </location>
</feature>
<feature type="domain" description="Major facilitator superfamily (MFS) profile" evidence="9">
    <location>
        <begin position="22"/>
        <end position="407"/>
    </location>
</feature>
<proteinExistence type="inferred from homology"/>
<feature type="transmembrane region" description="Helical" evidence="8">
    <location>
        <begin position="178"/>
        <end position="199"/>
    </location>
</feature>
<keyword evidence="6 8" id="KW-1133">Transmembrane helix</keyword>